<reference evidence="2" key="1">
    <citation type="submission" date="2021-03" db="EMBL/GenBank/DDBJ databases">
        <title>Draft genome sequence of rust myrtle Austropuccinia psidii MF-1, a brazilian biotype.</title>
        <authorList>
            <person name="Quecine M.C."/>
            <person name="Pachon D.M.R."/>
            <person name="Bonatelli M.L."/>
            <person name="Correr F.H."/>
            <person name="Franceschini L.M."/>
            <person name="Leite T.F."/>
            <person name="Margarido G.R.A."/>
            <person name="Almeida C.A."/>
            <person name="Ferrarezi J.A."/>
            <person name="Labate C.A."/>
        </authorList>
    </citation>
    <scope>NUCLEOTIDE SEQUENCE</scope>
    <source>
        <strain evidence="2">MF-1</strain>
    </source>
</reference>
<protein>
    <submittedName>
        <fullName evidence="2">Uncharacterized protein</fullName>
    </submittedName>
</protein>
<organism evidence="2 3">
    <name type="scientific">Austropuccinia psidii MF-1</name>
    <dbReference type="NCBI Taxonomy" id="1389203"/>
    <lineage>
        <taxon>Eukaryota</taxon>
        <taxon>Fungi</taxon>
        <taxon>Dikarya</taxon>
        <taxon>Basidiomycota</taxon>
        <taxon>Pucciniomycotina</taxon>
        <taxon>Pucciniomycetes</taxon>
        <taxon>Pucciniales</taxon>
        <taxon>Sphaerophragmiaceae</taxon>
        <taxon>Austropuccinia</taxon>
    </lineage>
</organism>
<sequence>MEFSLHRKEKKPTPVDEPNSESYTNKLKTASTSSIKNSKKAKNLHSKAKSSEKIPIQMVKNDHPTGFEKTKDAFHSHVKLLWGLLEKGKVPEPPKPEQLKEFYQRFSNEDQIETAIEKDGPTLVPIDTIETLRKAQEKNMKIGKNFLYLPDSLI</sequence>
<evidence type="ECO:0000313" key="2">
    <source>
        <dbReference type="EMBL" id="MBW0568662.1"/>
    </source>
</evidence>
<keyword evidence="3" id="KW-1185">Reference proteome</keyword>
<dbReference type="AlphaFoldDB" id="A0A9Q3JU32"/>
<dbReference type="Proteomes" id="UP000765509">
    <property type="component" value="Unassembled WGS sequence"/>
</dbReference>
<feature type="compositionally biased region" description="Basic and acidic residues" evidence="1">
    <location>
        <begin position="1"/>
        <end position="14"/>
    </location>
</feature>
<feature type="compositionally biased region" description="Basic residues" evidence="1">
    <location>
        <begin position="37"/>
        <end position="48"/>
    </location>
</feature>
<comment type="caution">
    <text evidence="2">The sequence shown here is derived from an EMBL/GenBank/DDBJ whole genome shotgun (WGS) entry which is preliminary data.</text>
</comment>
<evidence type="ECO:0000313" key="3">
    <source>
        <dbReference type="Proteomes" id="UP000765509"/>
    </source>
</evidence>
<name>A0A9Q3JU32_9BASI</name>
<dbReference type="OrthoDB" id="3056461at2759"/>
<evidence type="ECO:0000256" key="1">
    <source>
        <dbReference type="SAM" id="MobiDB-lite"/>
    </source>
</evidence>
<proteinExistence type="predicted"/>
<feature type="compositionally biased region" description="Polar residues" evidence="1">
    <location>
        <begin position="20"/>
        <end position="36"/>
    </location>
</feature>
<gene>
    <name evidence="2" type="ORF">O181_108377</name>
</gene>
<dbReference type="EMBL" id="AVOT02083052">
    <property type="protein sequence ID" value="MBW0568662.1"/>
    <property type="molecule type" value="Genomic_DNA"/>
</dbReference>
<feature type="region of interest" description="Disordered" evidence="1">
    <location>
        <begin position="1"/>
        <end position="52"/>
    </location>
</feature>
<accession>A0A9Q3JU32</accession>